<sequence>MVSGYFLTLVWLSPAEDAARSEVWLYEGRETSGVTLWEQVRGFVDGAARVLALLDGFIPDRRWLDDAATLTYLHSMISTNQHSVRVPEVT</sequence>
<evidence type="ECO:0000313" key="1">
    <source>
        <dbReference type="EMBL" id="SDF67786.1"/>
    </source>
</evidence>
<name>A0A1G7N1K4_9RHOB</name>
<dbReference type="EMBL" id="FNAV01000048">
    <property type="protein sequence ID" value="SDF67786.1"/>
    <property type="molecule type" value="Genomic_DNA"/>
</dbReference>
<gene>
    <name evidence="1" type="ORF">SAMN04488105_14810</name>
</gene>
<evidence type="ECO:0000313" key="2">
    <source>
        <dbReference type="Proteomes" id="UP000198994"/>
    </source>
</evidence>
<keyword evidence="2" id="KW-1185">Reference proteome</keyword>
<dbReference type="Proteomes" id="UP000198994">
    <property type="component" value="Unassembled WGS sequence"/>
</dbReference>
<reference evidence="2" key="1">
    <citation type="submission" date="2016-10" db="EMBL/GenBank/DDBJ databases">
        <authorList>
            <person name="Varghese N."/>
            <person name="Submissions S."/>
        </authorList>
    </citation>
    <scope>NUCLEOTIDE SEQUENCE [LARGE SCALE GENOMIC DNA]</scope>
    <source>
        <strain evidence="2">DSM 10146</strain>
    </source>
</reference>
<dbReference type="STRING" id="282683.SAMN04488105_14810"/>
<accession>A0A1G7N1K4</accession>
<proteinExistence type="predicted"/>
<protein>
    <submittedName>
        <fullName evidence="1">Type IV secretion system protein VirB4</fullName>
    </submittedName>
</protein>
<dbReference type="AlphaFoldDB" id="A0A1G7N1K4"/>
<organism evidence="1 2">
    <name type="scientific">Salipiger thiooxidans</name>
    <dbReference type="NCBI Taxonomy" id="282683"/>
    <lineage>
        <taxon>Bacteria</taxon>
        <taxon>Pseudomonadati</taxon>
        <taxon>Pseudomonadota</taxon>
        <taxon>Alphaproteobacteria</taxon>
        <taxon>Rhodobacterales</taxon>
        <taxon>Roseobacteraceae</taxon>
        <taxon>Salipiger</taxon>
    </lineage>
</organism>